<gene>
    <name evidence="1" type="ORF">JGU71_08525</name>
</gene>
<dbReference type="AlphaFoldDB" id="A0A934U2N3"/>
<accession>A0A934U2N3</accession>
<organism evidence="1 2">
    <name type="scientific">Antrihabitans stalagmiti</name>
    <dbReference type="NCBI Taxonomy" id="2799499"/>
    <lineage>
        <taxon>Bacteria</taxon>
        <taxon>Bacillati</taxon>
        <taxon>Actinomycetota</taxon>
        <taxon>Actinomycetes</taxon>
        <taxon>Mycobacteriales</taxon>
        <taxon>Nocardiaceae</taxon>
        <taxon>Antrihabitans</taxon>
    </lineage>
</organism>
<comment type="caution">
    <text evidence="1">The sequence shown here is derived from an EMBL/GenBank/DDBJ whole genome shotgun (WGS) entry which is preliminary data.</text>
</comment>
<dbReference type="Proteomes" id="UP000655868">
    <property type="component" value="Unassembled WGS sequence"/>
</dbReference>
<reference evidence="1" key="1">
    <citation type="submission" date="2020-12" db="EMBL/GenBank/DDBJ databases">
        <title>Antrihabitans popcorni sp. nov. and Antrihabitans auranticaus sp. nov., isolated from a larva cave.</title>
        <authorList>
            <person name="Lee S.D."/>
            <person name="Kim I.S."/>
        </authorList>
    </citation>
    <scope>NUCLEOTIDE SEQUENCE</scope>
    <source>
        <strain evidence="1">YC3-6</strain>
    </source>
</reference>
<sequence>MSSNGVLALGGCSISVGRIRAGQQITVLRNGDHATAYDGDGDALGHLTLDLTKRYQGKLHDAA</sequence>
<name>A0A934U2N3_9NOCA</name>
<protein>
    <submittedName>
        <fullName evidence="1">Uncharacterized protein</fullName>
    </submittedName>
</protein>
<evidence type="ECO:0000313" key="2">
    <source>
        <dbReference type="Proteomes" id="UP000655868"/>
    </source>
</evidence>
<proteinExistence type="predicted"/>
<keyword evidence="2" id="KW-1185">Reference proteome</keyword>
<dbReference type="EMBL" id="JAEMNV010000002">
    <property type="protein sequence ID" value="MBJ8338927.1"/>
    <property type="molecule type" value="Genomic_DNA"/>
</dbReference>
<evidence type="ECO:0000313" key="1">
    <source>
        <dbReference type="EMBL" id="MBJ8338927.1"/>
    </source>
</evidence>